<accession>A0A1Y5F4I8</accession>
<keyword evidence="1" id="KW-0732">Signal</keyword>
<dbReference type="EMBL" id="MAAO01000008">
    <property type="protein sequence ID" value="OUR95498.1"/>
    <property type="molecule type" value="Genomic_DNA"/>
</dbReference>
<sequence>MKLISSLVILLTITMSFEAQAWDEFEASGVDVSTWLYDNSSEISEWSEFTKLQHSRGGALIIKEKTLKSHKTIVAVTQKVVNTTNIPYCLFADLKDKKNAINTFVNGGETLIMPGEEKFIGGYRIKKLGRNWKVRWSFKGRTNLSRCN</sequence>
<proteinExistence type="predicted"/>
<gene>
    <name evidence="2" type="ORF">A9Q84_16835</name>
</gene>
<comment type="caution">
    <text evidence="2">The sequence shown here is derived from an EMBL/GenBank/DDBJ whole genome shotgun (WGS) entry which is preliminary data.</text>
</comment>
<organism evidence="2 3">
    <name type="scientific">Halobacteriovorax marinus</name>
    <dbReference type="NCBI Taxonomy" id="97084"/>
    <lineage>
        <taxon>Bacteria</taxon>
        <taxon>Pseudomonadati</taxon>
        <taxon>Bdellovibrionota</taxon>
        <taxon>Bacteriovoracia</taxon>
        <taxon>Bacteriovoracales</taxon>
        <taxon>Halobacteriovoraceae</taxon>
        <taxon>Halobacteriovorax</taxon>
    </lineage>
</organism>
<name>A0A1Y5F4I8_9BACT</name>
<feature type="signal peptide" evidence="1">
    <location>
        <begin position="1"/>
        <end position="21"/>
    </location>
</feature>
<protein>
    <submittedName>
        <fullName evidence="2">Uncharacterized protein</fullName>
    </submittedName>
</protein>
<feature type="chain" id="PRO_5012011792" evidence="1">
    <location>
        <begin position="22"/>
        <end position="148"/>
    </location>
</feature>
<reference evidence="3" key="1">
    <citation type="journal article" date="2017" name="Proc. Natl. Acad. Sci. U.S.A.">
        <title>Simulation of Deepwater Horizon oil plume reveals substrate specialization within a complex community of hydrocarbon-degraders.</title>
        <authorList>
            <person name="Hu P."/>
            <person name="Dubinsky E.A."/>
            <person name="Probst A.J."/>
            <person name="Wang J."/>
            <person name="Sieber C.M.K."/>
            <person name="Tom L.M."/>
            <person name="Gardinali P."/>
            <person name="Banfield J.F."/>
            <person name="Atlas R.M."/>
            <person name="Andersen G.L."/>
        </authorList>
    </citation>
    <scope>NUCLEOTIDE SEQUENCE [LARGE SCALE GENOMIC DNA]</scope>
</reference>
<dbReference type="AlphaFoldDB" id="A0A1Y5F4I8"/>
<evidence type="ECO:0000313" key="2">
    <source>
        <dbReference type="EMBL" id="OUR95498.1"/>
    </source>
</evidence>
<evidence type="ECO:0000256" key="1">
    <source>
        <dbReference type="SAM" id="SignalP"/>
    </source>
</evidence>
<dbReference type="Proteomes" id="UP000196531">
    <property type="component" value="Unassembled WGS sequence"/>
</dbReference>
<evidence type="ECO:0000313" key="3">
    <source>
        <dbReference type="Proteomes" id="UP000196531"/>
    </source>
</evidence>